<dbReference type="Pfam" id="PF00685">
    <property type="entry name" value="Sulfotransfer_1"/>
    <property type="match status" value="1"/>
</dbReference>
<gene>
    <name evidence="5" type="ORF">RJ639_031377</name>
</gene>
<dbReference type="InterPro" id="IPR000863">
    <property type="entry name" value="Sulfotransferase_dom"/>
</dbReference>
<dbReference type="Proteomes" id="UP001188597">
    <property type="component" value="Unassembled WGS sequence"/>
</dbReference>
<evidence type="ECO:0000256" key="2">
    <source>
        <dbReference type="ARBA" id="ARBA00022679"/>
    </source>
</evidence>
<comment type="similarity">
    <text evidence="1 3">Belongs to the sulfotransferase 1 family.</text>
</comment>
<keyword evidence="6" id="KW-1185">Reference proteome</keyword>
<evidence type="ECO:0000256" key="1">
    <source>
        <dbReference type="ARBA" id="ARBA00005771"/>
    </source>
</evidence>
<comment type="caution">
    <text evidence="5">The sequence shown here is derived from an EMBL/GenBank/DDBJ whole genome shotgun (WGS) entry which is preliminary data.</text>
</comment>
<evidence type="ECO:0000256" key="3">
    <source>
        <dbReference type="RuleBase" id="RU361155"/>
    </source>
</evidence>
<name>A0AA89BAA7_9ASTE</name>
<protein>
    <recommendedName>
        <fullName evidence="3">Sulfotransferase</fullName>
        <ecNumber evidence="3">2.8.2.-</ecNumber>
    </recommendedName>
</protein>
<dbReference type="Gene3D" id="3.40.50.300">
    <property type="entry name" value="P-loop containing nucleotide triphosphate hydrolases"/>
    <property type="match status" value="1"/>
</dbReference>
<proteinExistence type="inferred from homology"/>
<dbReference type="GO" id="GO:0008146">
    <property type="term" value="F:sulfotransferase activity"/>
    <property type="evidence" value="ECO:0007669"/>
    <property type="project" value="InterPro"/>
</dbReference>
<dbReference type="SUPFAM" id="SSF52540">
    <property type="entry name" value="P-loop containing nucleoside triphosphate hydrolases"/>
    <property type="match status" value="1"/>
</dbReference>
<reference evidence="5" key="1">
    <citation type="submission" date="2022-12" db="EMBL/GenBank/DDBJ databases">
        <title>Draft genome assemblies for two species of Escallonia (Escalloniales).</title>
        <authorList>
            <person name="Chanderbali A."/>
            <person name="Dervinis C."/>
            <person name="Anghel I."/>
            <person name="Soltis D."/>
            <person name="Soltis P."/>
            <person name="Zapata F."/>
        </authorList>
    </citation>
    <scope>NUCLEOTIDE SEQUENCE</scope>
    <source>
        <strain evidence="5">UCBG64.0493</strain>
        <tissue evidence="5">Leaf</tissue>
    </source>
</reference>
<dbReference type="AlphaFoldDB" id="A0AA89BAA7"/>
<organism evidence="5 6">
    <name type="scientific">Escallonia herrerae</name>
    <dbReference type="NCBI Taxonomy" id="1293975"/>
    <lineage>
        <taxon>Eukaryota</taxon>
        <taxon>Viridiplantae</taxon>
        <taxon>Streptophyta</taxon>
        <taxon>Embryophyta</taxon>
        <taxon>Tracheophyta</taxon>
        <taxon>Spermatophyta</taxon>
        <taxon>Magnoliopsida</taxon>
        <taxon>eudicotyledons</taxon>
        <taxon>Gunneridae</taxon>
        <taxon>Pentapetalae</taxon>
        <taxon>asterids</taxon>
        <taxon>campanulids</taxon>
        <taxon>Escalloniales</taxon>
        <taxon>Escalloniaceae</taxon>
        <taxon>Escallonia</taxon>
    </lineage>
</organism>
<sequence length="329" mass="37818">MSTSQNPLSSFDKFLKEEVTEECKALLSTLPKEEVMLSTLYKYQGFWCAARPLAGVLACQQHFQAQDTDILLTTTPKSGTTWLKALMFALINRKHSPITKDHPLIANNPHDLVRYLELDLYVNHQVPDLASFTSPRLFSTHLPFVSLPKSVHQSACKLVYLCRDPKDTFVSLWHFTRKLRAQNPEIISFEAAFHNYCKGVNPFGPFWDHILGYWNESLRNPEKLLFLQYEDMKKQPRLHLRRLAEFIRCPISAQEETEGVVDEILGFCSFDNLRNLKVNKDGRVSTGVENSAFFRRGEVGDWKNHLTAEMGDRLDKIIEEKFCGSGLSF</sequence>
<evidence type="ECO:0000259" key="4">
    <source>
        <dbReference type="Pfam" id="PF00685"/>
    </source>
</evidence>
<dbReference type="EC" id="2.8.2.-" evidence="3"/>
<keyword evidence="2 3" id="KW-0808">Transferase</keyword>
<dbReference type="PANTHER" id="PTHR11783">
    <property type="entry name" value="SULFOTRANSFERASE SULT"/>
    <property type="match status" value="1"/>
</dbReference>
<accession>A0AA89BAA7</accession>
<feature type="domain" description="Sulfotransferase" evidence="4">
    <location>
        <begin position="67"/>
        <end position="325"/>
    </location>
</feature>
<evidence type="ECO:0000313" key="5">
    <source>
        <dbReference type="EMBL" id="KAK3035954.1"/>
    </source>
</evidence>
<evidence type="ECO:0000313" key="6">
    <source>
        <dbReference type="Proteomes" id="UP001188597"/>
    </source>
</evidence>
<dbReference type="InterPro" id="IPR027417">
    <property type="entry name" value="P-loop_NTPase"/>
</dbReference>
<dbReference type="EMBL" id="JAVXUP010000162">
    <property type="protein sequence ID" value="KAK3035954.1"/>
    <property type="molecule type" value="Genomic_DNA"/>
</dbReference>